<feature type="signal peptide" evidence="10">
    <location>
        <begin position="1"/>
        <end position="27"/>
    </location>
</feature>
<dbReference type="InterPro" id="IPR003593">
    <property type="entry name" value="AAA+_ATPase"/>
</dbReference>
<gene>
    <name evidence="12" type="ORF">QBZ16_001634</name>
</gene>
<dbReference type="InterPro" id="IPR027417">
    <property type="entry name" value="P-loop_NTPase"/>
</dbReference>
<dbReference type="PANTHER" id="PTHR48042">
    <property type="entry name" value="ABC TRANSPORTER G FAMILY MEMBER 11"/>
    <property type="match status" value="1"/>
</dbReference>
<evidence type="ECO:0000256" key="2">
    <source>
        <dbReference type="ARBA" id="ARBA00005814"/>
    </source>
</evidence>
<keyword evidence="5" id="KW-0547">Nucleotide-binding</keyword>
<dbReference type="SUPFAM" id="SSF52540">
    <property type="entry name" value="P-loop containing nucleoside triphosphate hydrolases"/>
    <property type="match status" value="1"/>
</dbReference>
<evidence type="ECO:0000256" key="6">
    <source>
        <dbReference type="ARBA" id="ARBA00022840"/>
    </source>
</evidence>
<keyword evidence="8 9" id="KW-0472">Membrane</keyword>
<dbReference type="PROSITE" id="PS50893">
    <property type="entry name" value="ABC_TRANSPORTER_2"/>
    <property type="match status" value="1"/>
</dbReference>
<dbReference type="GO" id="GO:0140359">
    <property type="term" value="F:ABC-type transporter activity"/>
    <property type="evidence" value="ECO:0007669"/>
    <property type="project" value="InterPro"/>
</dbReference>
<evidence type="ECO:0000256" key="7">
    <source>
        <dbReference type="ARBA" id="ARBA00022989"/>
    </source>
</evidence>
<feature type="transmembrane region" description="Helical" evidence="9">
    <location>
        <begin position="521"/>
        <end position="542"/>
    </location>
</feature>
<feature type="chain" id="PRO_5042274405" description="ABC transporter domain-containing protein" evidence="10">
    <location>
        <begin position="28"/>
        <end position="783"/>
    </location>
</feature>
<feature type="transmembrane region" description="Helical" evidence="9">
    <location>
        <begin position="554"/>
        <end position="577"/>
    </location>
</feature>
<evidence type="ECO:0000256" key="9">
    <source>
        <dbReference type="SAM" id="Phobius"/>
    </source>
</evidence>
<name>A0AAD9IGL6_PROWI</name>
<evidence type="ECO:0000256" key="10">
    <source>
        <dbReference type="SAM" id="SignalP"/>
    </source>
</evidence>
<evidence type="ECO:0000313" key="12">
    <source>
        <dbReference type="EMBL" id="KAK2075892.1"/>
    </source>
</evidence>
<dbReference type="InterPro" id="IPR052215">
    <property type="entry name" value="Plant_ABCG"/>
</dbReference>
<feature type="transmembrane region" description="Helical" evidence="9">
    <location>
        <begin position="631"/>
        <end position="652"/>
    </location>
</feature>
<dbReference type="InterPro" id="IPR017871">
    <property type="entry name" value="ABC_transporter-like_CS"/>
</dbReference>
<feature type="transmembrane region" description="Helical" evidence="9">
    <location>
        <begin position="759"/>
        <end position="779"/>
    </location>
</feature>
<dbReference type="PROSITE" id="PS00211">
    <property type="entry name" value="ABC_TRANSPORTER_1"/>
    <property type="match status" value="1"/>
</dbReference>
<dbReference type="Proteomes" id="UP001255856">
    <property type="component" value="Unassembled WGS sequence"/>
</dbReference>
<keyword evidence="7 9" id="KW-1133">Transmembrane helix</keyword>
<comment type="subcellular location">
    <subcellularLocation>
        <location evidence="1">Membrane</location>
        <topology evidence="1">Multi-pass membrane protein</topology>
    </subcellularLocation>
</comment>
<evidence type="ECO:0000256" key="3">
    <source>
        <dbReference type="ARBA" id="ARBA00022448"/>
    </source>
</evidence>
<evidence type="ECO:0000256" key="8">
    <source>
        <dbReference type="ARBA" id="ARBA00023136"/>
    </source>
</evidence>
<accession>A0AAD9IGL6</accession>
<dbReference type="AlphaFoldDB" id="A0AAD9IGL6"/>
<sequence>MARARSTWALLIAAALLAMSAMPQTAAKPPVRPDPNAGCPFRPIKAYCLPFVAEDGTGCLLKVESAEPSTVLVFHLTSDAGEEATVPLRIGASRSTGYKRFLLPNSSKPQAVLNGTVQYEALPKYSWPLRTEDPTAWLLYEKPLDGKCKDGKPWVQSERKVQVTDRMISLISIRPEPGVVLRWEDVSYNVSDRVTKARKTIVDRSSGVVEGGQLMALMGPSGSGKTSLLDILAHRTRGKAAVSGRIAVDGREVSLSEFRRVAAYVEQEDALLGSLTVRETVVYAAALAAPCSPAALRAESADRVLQGLGLWAARDTIIGTPLKKGVSGGQKRRVSVATQLVTNPRILFLDEPTSGLDSTASYEVISSLREVARVSRTAILASIHQPSSSTFALFDLCLLLARGRTYAGRPCPAHVNPSEHALDVTNTDFAAGKDPELGLRDLVTSWEGSPFRHALDERAAAAEAALKGRGAAEPGVPATGGVALRRETEESAPASRCARAAVSRLGSQLSRNVVKAVRDPLAYGARLAMYVALAALMALTFFTTPSGQAGIQTVLNSLFFSAAFLSFMCVAYVPSFIEDLAVYRRERENGVGSPLTFLAANALVGAPFLFGIALAYALIVYWAVPYRSGGFGLFLLYLFLDLLAAESMVIAVAALAPIFVVALAAAAFLNGLWMVIGGFLIPPNVLNTFWTHSFWYINYQRYVFFGLVRNEVAAQDYACAATASGGCNCMYATSLAPQCEISGEELTVDQMGFTGSPGLYIGVLIALTFGMRAIAWIILRLRS</sequence>
<keyword evidence="3" id="KW-0813">Transport</keyword>
<evidence type="ECO:0000313" key="13">
    <source>
        <dbReference type="Proteomes" id="UP001255856"/>
    </source>
</evidence>
<proteinExistence type="inferred from homology"/>
<evidence type="ECO:0000256" key="5">
    <source>
        <dbReference type="ARBA" id="ARBA00022741"/>
    </source>
</evidence>
<feature type="transmembrane region" description="Helical" evidence="9">
    <location>
        <begin position="597"/>
        <end position="624"/>
    </location>
</feature>
<dbReference type="GO" id="GO:0005524">
    <property type="term" value="F:ATP binding"/>
    <property type="evidence" value="ECO:0007669"/>
    <property type="project" value="UniProtKB-KW"/>
</dbReference>
<dbReference type="PANTHER" id="PTHR48042:SF11">
    <property type="entry name" value="ABC TRANSPORTER G FAMILY MEMBER 11"/>
    <property type="match status" value="1"/>
</dbReference>
<dbReference type="GO" id="GO:0016887">
    <property type="term" value="F:ATP hydrolysis activity"/>
    <property type="evidence" value="ECO:0007669"/>
    <property type="project" value="InterPro"/>
</dbReference>
<dbReference type="EMBL" id="JASFZW010000013">
    <property type="protein sequence ID" value="KAK2075892.1"/>
    <property type="molecule type" value="Genomic_DNA"/>
</dbReference>
<keyword evidence="10" id="KW-0732">Signal</keyword>
<protein>
    <recommendedName>
        <fullName evidence="11">ABC transporter domain-containing protein</fullName>
    </recommendedName>
</protein>
<feature type="transmembrane region" description="Helical" evidence="9">
    <location>
        <begin position="658"/>
        <end position="681"/>
    </location>
</feature>
<comment type="caution">
    <text evidence="12">The sequence shown here is derived from an EMBL/GenBank/DDBJ whole genome shotgun (WGS) entry which is preliminary data.</text>
</comment>
<dbReference type="SMART" id="SM00382">
    <property type="entry name" value="AAA"/>
    <property type="match status" value="1"/>
</dbReference>
<dbReference type="GO" id="GO:0016020">
    <property type="term" value="C:membrane"/>
    <property type="evidence" value="ECO:0007669"/>
    <property type="project" value="UniProtKB-SubCell"/>
</dbReference>
<dbReference type="CDD" id="cd03213">
    <property type="entry name" value="ABCG_EPDR"/>
    <property type="match status" value="1"/>
</dbReference>
<organism evidence="12 13">
    <name type="scientific">Prototheca wickerhamii</name>
    <dbReference type="NCBI Taxonomy" id="3111"/>
    <lineage>
        <taxon>Eukaryota</taxon>
        <taxon>Viridiplantae</taxon>
        <taxon>Chlorophyta</taxon>
        <taxon>core chlorophytes</taxon>
        <taxon>Trebouxiophyceae</taxon>
        <taxon>Chlorellales</taxon>
        <taxon>Chlorellaceae</taxon>
        <taxon>Prototheca</taxon>
    </lineage>
</organism>
<dbReference type="Pfam" id="PF00005">
    <property type="entry name" value="ABC_tran"/>
    <property type="match status" value="1"/>
</dbReference>
<evidence type="ECO:0000256" key="1">
    <source>
        <dbReference type="ARBA" id="ARBA00004141"/>
    </source>
</evidence>
<keyword evidence="4 9" id="KW-0812">Transmembrane</keyword>
<evidence type="ECO:0000256" key="4">
    <source>
        <dbReference type="ARBA" id="ARBA00022692"/>
    </source>
</evidence>
<keyword evidence="6" id="KW-0067">ATP-binding</keyword>
<dbReference type="InterPro" id="IPR003439">
    <property type="entry name" value="ABC_transporter-like_ATP-bd"/>
</dbReference>
<evidence type="ECO:0000259" key="11">
    <source>
        <dbReference type="PROSITE" id="PS50893"/>
    </source>
</evidence>
<feature type="domain" description="ABC transporter" evidence="11">
    <location>
        <begin position="181"/>
        <end position="427"/>
    </location>
</feature>
<keyword evidence="13" id="KW-1185">Reference proteome</keyword>
<dbReference type="Pfam" id="PF01061">
    <property type="entry name" value="ABC2_membrane"/>
    <property type="match status" value="1"/>
</dbReference>
<reference evidence="12" key="1">
    <citation type="submission" date="2021-01" db="EMBL/GenBank/DDBJ databases">
        <authorList>
            <person name="Eckstrom K.M.E."/>
        </authorList>
    </citation>
    <scope>NUCLEOTIDE SEQUENCE</scope>
    <source>
        <strain evidence="12">UVCC 0001</strain>
    </source>
</reference>
<dbReference type="InterPro" id="IPR013525">
    <property type="entry name" value="ABC2_TM"/>
</dbReference>
<comment type="similarity">
    <text evidence="2">Belongs to the ABC transporter superfamily. ABCG family. Eye pigment precursor importer (TC 3.A.1.204) subfamily.</text>
</comment>
<dbReference type="Gene3D" id="3.40.50.300">
    <property type="entry name" value="P-loop containing nucleotide triphosphate hydrolases"/>
    <property type="match status" value="1"/>
</dbReference>